<dbReference type="SUPFAM" id="SSF54427">
    <property type="entry name" value="NTF2-like"/>
    <property type="match status" value="1"/>
</dbReference>
<feature type="non-terminal residue" evidence="2">
    <location>
        <position position="205"/>
    </location>
</feature>
<dbReference type="InterPro" id="IPR032710">
    <property type="entry name" value="NTF2-like_dom_sf"/>
</dbReference>
<gene>
    <name evidence="2" type="ORF">METZ01_LOCUS426757</name>
</gene>
<feature type="domain" description="DUF4440" evidence="1">
    <location>
        <begin position="50"/>
        <end position="161"/>
    </location>
</feature>
<dbReference type="AlphaFoldDB" id="A0A382XSD3"/>
<dbReference type="Gene3D" id="3.10.450.50">
    <property type="match status" value="1"/>
</dbReference>
<protein>
    <recommendedName>
        <fullName evidence="1">DUF4440 domain-containing protein</fullName>
    </recommendedName>
</protein>
<dbReference type="EMBL" id="UINC01170054">
    <property type="protein sequence ID" value="SVD73903.1"/>
    <property type="molecule type" value="Genomic_DNA"/>
</dbReference>
<evidence type="ECO:0000259" key="1">
    <source>
        <dbReference type="Pfam" id="PF14534"/>
    </source>
</evidence>
<proteinExistence type="predicted"/>
<evidence type="ECO:0000313" key="2">
    <source>
        <dbReference type="EMBL" id="SVD73903.1"/>
    </source>
</evidence>
<dbReference type="InterPro" id="IPR011944">
    <property type="entry name" value="Steroid_delta5-4_isomerase"/>
</dbReference>
<dbReference type="InterPro" id="IPR027843">
    <property type="entry name" value="DUF4440"/>
</dbReference>
<accession>A0A382XSD3</accession>
<dbReference type="Pfam" id="PF14534">
    <property type="entry name" value="DUF4440"/>
    <property type="match status" value="1"/>
</dbReference>
<sequence>MQNTIILYLNNTRMKFPIPFFLIVLSLTGCASVDNTVSTQVGTDKDRAAIHQLIVEWERAFNAHDAKAVAATYAQQAETLDKYGMKLLKGREAIQRQVQTSLDENPNVKTKQTELEVRFLSPTLAVQTGYWNDDGLETDFAKKRPNGMWTSVVKKIDGKWLYFIDRFWPEQQSEENLVKVDGNDTVVKAELAIEKEVSQFINNSN</sequence>
<organism evidence="2">
    <name type="scientific">marine metagenome</name>
    <dbReference type="NCBI Taxonomy" id="408172"/>
    <lineage>
        <taxon>unclassified sequences</taxon>
        <taxon>metagenomes</taxon>
        <taxon>ecological metagenomes</taxon>
    </lineage>
</organism>
<reference evidence="2" key="1">
    <citation type="submission" date="2018-05" db="EMBL/GenBank/DDBJ databases">
        <authorList>
            <person name="Lanie J.A."/>
            <person name="Ng W.-L."/>
            <person name="Kazmierczak K.M."/>
            <person name="Andrzejewski T.M."/>
            <person name="Davidsen T.M."/>
            <person name="Wayne K.J."/>
            <person name="Tettelin H."/>
            <person name="Glass J.I."/>
            <person name="Rusch D."/>
            <person name="Podicherti R."/>
            <person name="Tsui H.-C.T."/>
            <person name="Winkler M.E."/>
        </authorList>
    </citation>
    <scope>NUCLEOTIDE SEQUENCE</scope>
</reference>
<dbReference type="NCBIfam" id="TIGR02246">
    <property type="entry name" value="SgcJ/EcaC family oxidoreductase"/>
    <property type="match status" value="1"/>
</dbReference>
<name>A0A382XSD3_9ZZZZ</name>